<feature type="transmembrane region" description="Helical" evidence="2">
    <location>
        <begin position="177"/>
        <end position="195"/>
    </location>
</feature>
<evidence type="ECO:0000256" key="1">
    <source>
        <dbReference type="SAM" id="MobiDB-lite"/>
    </source>
</evidence>
<dbReference type="PROSITE" id="PS50056">
    <property type="entry name" value="TYR_PHOSPHATASE_2"/>
    <property type="match status" value="1"/>
</dbReference>
<protein>
    <submittedName>
        <fullName evidence="4">Dual specificity protein phosphatase</fullName>
    </submittedName>
</protein>
<evidence type="ECO:0000313" key="5">
    <source>
        <dbReference type="Proteomes" id="UP000248918"/>
    </source>
</evidence>
<feature type="transmembrane region" description="Helical" evidence="2">
    <location>
        <begin position="31"/>
        <end position="51"/>
    </location>
</feature>
<comment type="caution">
    <text evidence="4">The sequence shown here is derived from an EMBL/GenBank/DDBJ whole genome shotgun (WGS) entry which is preliminary data.</text>
</comment>
<dbReference type="InterPro" id="IPR000340">
    <property type="entry name" value="Dual-sp_phosphatase_cat-dom"/>
</dbReference>
<proteinExistence type="predicted"/>
<dbReference type="OrthoDB" id="256494at2"/>
<dbReference type="InterPro" id="IPR000387">
    <property type="entry name" value="Tyr_Pase_dom"/>
</dbReference>
<dbReference type="Proteomes" id="UP000248918">
    <property type="component" value="Unassembled WGS sequence"/>
</dbReference>
<dbReference type="CDD" id="cd03386">
    <property type="entry name" value="PAP2_Aur1_like"/>
    <property type="match status" value="1"/>
</dbReference>
<dbReference type="PANTHER" id="PTHR47216">
    <property type="match status" value="1"/>
</dbReference>
<dbReference type="EMBL" id="QLTK01000003">
    <property type="protein sequence ID" value="RAS37447.1"/>
    <property type="molecule type" value="Genomic_DNA"/>
</dbReference>
<dbReference type="RefSeq" id="WP_111930172.1">
    <property type="nucleotide sequence ID" value="NZ_CADFFP010000002.1"/>
</dbReference>
<dbReference type="AlphaFoldDB" id="A0A329CTK7"/>
<keyword evidence="2" id="KW-0812">Transmembrane</keyword>
<feature type="transmembrane region" description="Helical" evidence="2">
    <location>
        <begin position="302"/>
        <end position="320"/>
    </location>
</feature>
<reference evidence="4 5" key="1">
    <citation type="submission" date="2018-06" db="EMBL/GenBank/DDBJ databases">
        <title>Genomic Encyclopedia of Type Strains, Phase III (KMG-III): the genomes of soil and plant-associated and newly described type strains.</title>
        <authorList>
            <person name="Whitman W."/>
        </authorList>
    </citation>
    <scope>NUCLEOTIDE SEQUENCE [LARGE SCALE GENOMIC DNA]</scope>
    <source>
        <strain evidence="4 5">LMG 23644</strain>
    </source>
</reference>
<accession>A0A329CTK7</accession>
<feature type="transmembrane region" description="Helical" evidence="2">
    <location>
        <begin position="201"/>
        <end position="217"/>
    </location>
</feature>
<sequence length="526" mass="57961">MSGNGARTDASAWPHDAAAAAARPATFALKCVLLAGMGLVFFSTYGFANWLAGRHAQVPSFAFGWEHAIPFWPWTIVPYWSIDLLYALSFFLWRWRHELLDHVKRLLTVQVISVVCFIAWPLRFSFERPAAGGMSGALFTLLAGFDKPFNQAPSLHIGLLVVLWAVYALYARGAWRWLLHGWFALIGISVLTTYQHHLIDVPTGAAVGCFALFLFPLRRGVGPSRSRAADQPIAPAVLAHARRIARRYAALAVVFLIAACVAIPHSPFAALLLGWIALAVLCVAIVYWRVDAALYQKNEAGGFAWATAALFLPTVIGMFVNSRAWTFRHAASSPLGHSVLVGRTPTRREARLARATAIVDLTAEMPGWARRDPTIRYVCVPQLDLLPPTLAQLQQAVAAIERLREQGHTVLVCCALGYSRSALTVAAWLAAHLHLDDAQAALALLREARPQVMLRAPGVALLQRYIDWRVQMRQEVVREAGHDGSHETPDEAPRDTPHGARGEAPHLEARHDETPRDPRPGPEVRP</sequence>
<keyword evidence="2" id="KW-0472">Membrane</keyword>
<gene>
    <name evidence="4" type="ORF">BX591_103301</name>
</gene>
<feature type="region of interest" description="Disordered" evidence="1">
    <location>
        <begin position="479"/>
        <end position="526"/>
    </location>
</feature>
<name>A0A329CTK7_9BURK</name>
<dbReference type="InterPro" id="IPR020422">
    <property type="entry name" value="TYR_PHOSPHATASE_DUAL_dom"/>
</dbReference>
<evidence type="ECO:0000259" key="3">
    <source>
        <dbReference type="PROSITE" id="PS50056"/>
    </source>
</evidence>
<feature type="transmembrane region" description="Helical" evidence="2">
    <location>
        <begin position="272"/>
        <end position="290"/>
    </location>
</feature>
<organism evidence="4 5">
    <name type="scientific">Paraburkholderia bryophila</name>
    <dbReference type="NCBI Taxonomy" id="420952"/>
    <lineage>
        <taxon>Bacteria</taxon>
        <taxon>Pseudomonadati</taxon>
        <taxon>Pseudomonadota</taxon>
        <taxon>Betaproteobacteria</taxon>
        <taxon>Burkholderiales</taxon>
        <taxon>Burkholderiaceae</taxon>
        <taxon>Paraburkholderia</taxon>
    </lineage>
</organism>
<dbReference type="Gene3D" id="3.90.190.10">
    <property type="entry name" value="Protein tyrosine phosphatase superfamily"/>
    <property type="match status" value="1"/>
</dbReference>
<dbReference type="Pfam" id="PF00782">
    <property type="entry name" value="DSPc"/>
    <property type="match status" value="1"/>
</dbReference>
<feature type="domain" description="Tyrosine specific protein phosphatases" evidence="3">
    <location>
        <begin position="391"/>
        <end position="453"/>
    </location>
</feature>
<feature type="transmembrane region" description="Helical" evidence="2">
    <location>
        <begin position="152"/>
        <end position="170"/>
    </location>
</feature>
<dbReference type="InterPro" id="IPR029021">
    <property type="entry name" value="Prot-tyrosine_phosphatase-like"/>
</dbReference>
<dbReference type="SMART" id="SM00195">
    <property type="entry name" value="DSPc"/>
    <property type="match status" value="1"/>
</dbReference>
<dbReference type="SUPFAM" id="SSF52799">
    <property type="entry name" value="(Phosphotyrosine protein) phosphatases II"/>
    <property type="match status" value="1"/>
</dbReference>
<dbReference type="PANTHER" id="PTHR47216:SF4">
    <property type="entry name" value="OS01G0859400 PROTEIN"/>
    <property type="match status" value="1"/>
</dbReference>
<feature type="transmembrane region" description="Helical" evidence="2">
    <location>
        <begin position="248"/>
        <end position="266"/>
    </location>
</feature>
<feature type="transmembrane region" description="Helical" evidence="2">
    <location>
        <begin position="105"/>
        <end position="122"/>
    </location>
</feature>
<feature type="transmembrane region" description="Helical" evidence="2">
    <location>
        <begin position="71"/>
        <end position="93"/>
    </location>
</feature>
<evidence type="ECO:0000313" key="4">
    <source>
        <dbReference type="EMBL" id="RAS37447.1"/>
    </source>
</evidence>
<evidence type="ECO:0000256" key="2">
    <source>
        <dbReference type="SAM" id="Phobius"/>
    </source>
</evidence>
<keyword evidence="2" id="KW-1133">Transmembrane helix</keyword>